<feature type="non-terminal residue" evidence="1">
    <location>
        <position position="1"/>
    </location>
</feature>
<gene>
    <name evidence="1" type="ORF">S01H1_44820</name>
</gene>
<protein>
    <submittedName>
        <fullName evidence="1">Uncharacterized protein</fullName>
    </submittedName>
</protein>
<reference evidence="1" key="1">
    <citation type="journal article" date="2014" name="Front. Microbiol.">
        <title>High frequency of phylogenetically diverse reductive dehalogenase-homologous genes in deep subseafloor sedimentary metagenomes.</title>
        <authorList>
            <person name="Kawai M."/>
            <person name="Futagami T."/>
            <person name="Toyoda A."/>
            <person name="Takaki Y."/>
            <person name="Nishi S."/>
            <person name="Hori S."/>
            <person name="Arai W."/>
            <person name="Tsubouchi T."/>
            <person name="Morono Y."/>
            <person name="Uchiyama I."/>
            <person name="Ito T."/>
            <person name="Fujiyama A."/>
            <person name="Inagaki F."/>
            <person name="Takami H."/>
        </authorList>
    </citation>
    <scope>NUCLEOTIDE SEQUENCE</scope>
    <source>
        <strain evidence="1">Expedition CK06-06</strain>
    </source>
</reference>
<name>X0UXL2_9ZZZZ</name>
<organism evidence="1">
    <name type="scientific">marine sediment metagenome</name>
    <dbReference type="NCBI Taxonomy" id="412755"/>
    <lineage>
        <taxon>unclassified sequences</taxon>
        <taxon>metagenomes</taxon>
        <taxon>ecological metagenomes</taxon>
    </lineage>
</organism>
<dbReference type="EMBL" id="BARS01028611">
    <property type="protein sequence ID" value="GAG10480.1"/>
    <property type="molecule type" value="Genomic_DNA"/>
</dbReference>
<accession>X0UXL2</accession>
<sequence>HNSYLGWKEQQTADTYITNIYSQLNVDLEYKAFRDIDYDQEDDIEEYYEPGDNRFKEIDYDIINKYISMIDTGEIAPDMIRSALHSIYYELRKITYETDFEKLNLDTIKSVCEVLNEFIQNKEDDNQRRVLEALNPLKKNEKTKKIVKKYGYETFKSMHKQGKSHADLLKLLDSFDYFQNIEEVLINAIDNKEIELLNSYRAFLDFSKFRNKRLELISMLNEKLKTLGPDDKRLKETIVQLIEKIT</sequence>
<comment type="caution">
    <text evidence="1">The sequence shown here is derived from an EMBL/GenBank/DDBJ whole genome shotgun (WGS) entry which is preliminary data.</text>
</comment>
<dbReference type="AlphaFoldDB" id="X0UXL2"/>
<proteinExistence type="predicted"/>
<evidence type="ECO:0000313" key="1">
    <source>
        <dbReference type="EMBL" id="GAG10480.1"/>
    </source>
</evidence>